<sequence>MLGFIEMVLMQQSLFSDMTRLMYVSNVYNLHFEALSDCSADLIKENCKPQCTKRAIPDIAKILPSKGIEIRCPGETTYFSKSLEIGSTRFTLTCTFCKIFWNNRLVGSSSEIRCKEERRRLIETLLTIQFCELKLDGDDGVEKTVFNRSQQLINPQYDPETGSNNPPINILPTLCTVASVA</sequence>
<proteinExistence type="predicted"/>
<accession>A0ABP1PXP3</accession>
<gene>
    <name evidence="1" type="ORF">ODALV1_LOCUS3672</name>
</gene>
<dbReference type="EMBL" id="CAXLJM020000012">
    <property type="protein sequence ID" value="CAL8077026.1"/>
    <property type="molecule type" value="Genomic_DNA"/>
</dbReference>
<keyword evidence="2" id="KW-1185">Reference proteome</keyword>
<name>A0ABP1PXP3_9HEXA</name>
<protein>
    <submittedName>
        <fullName evidence="1">Uncharacterized protein</fullName>
    </submittedName>
</protein>
<reference evidence="1 2" key="1">
    <citation type="submission" date="2024-08" db="EMBL/GenBank/DDBJ databases">
        <authorList>
            <person name="Cucini C."/>
            <person name="Frati F."/>
        </authorList>
    </citation>
    <scope>NUCLEOTIDE SEQUENCE [LARGE SCALE GENOMIC DNA]</scope>
</reference>
<evidence type="ECO:0000313" key="1">
    <source>
        <dbReference type="EMBL" id="CAL8077026.1"/>
    </source>
</evidence>
<comment type="caution">
    <text evidence="1">The sequence shown here is derived from an EMBL/GenBank/DDBJ whole genome shotgun (WGS) entry which is preliminary data.</text>
</comment>
<organism evidence="1 2">
    <name type="scientific">Orchesella dallaii</name>
    <dbReference type="NCBI Taxonomy" id="48710"/>
    <lineage>
        <taxon>Eukaryota</taxon>
        <taxon>Metazoa</taxon>
        <taxon>Ecdysozoa</taxon>
        <taxon>Arthropoda</taxon>
        <taxon>Hexapoda</taxon>
        <taxon>Collembola</taxon>
        <taxon>Entomobryomorpha</taxon>
        <taxon>Entomobryoidea</taxon>
        <taxon>Orchesellidae</taxon>
        <taxon>Orchesellinae</taxon>
        <taxon>Orchesella</taxon>
    </lineage>
</organism>
<evidence type="ECO:0000313" key="2">
    <source>
        <dbReference type="Proteomes" id="UP001642540"/>
    </source>
</evidence>
<dbReference type="Proteomes" id="UP001642540">
    <property type="component" value="Unassembled WGS sequence"/>
</dbReference>